<reference evidence="6" key="1">
    <citation type="submission" date="2020-10" db="EMBL/GenBank/DDBJ databases">
        <authorList>
            <person name="Han B."/>
            <person name="Lu T."/>
            <person name="Zhao Q."/>
            <person name="Huang X."/>
            <person name="Zhao Y."/>
        </authorList>
    </citation>
    <scope>NUCLEOTIDE SEQUENCE</scope>
</reference>
<evidence type="ECO:0000313" key="6">
    <source>
        <dbReference type="EMBL" id="CAD6272602.1"/>
    </source>
</evidence>
<dbReference type="SUPFAM" id="SSF47459">
    <property type="entry name" value="HLH, helix-loop-helix DNA-binding domain"/>
    <property type="match status" value="1"/>
</dbReference>
<dbReference type="InterPro" id="IPR011598">
    <property type="entry name" value="bHLH_dom"/>
</dbReference>
<dbReference type="Pfam" id="PF23132">
    <property type="entry name" value="DUF7049"/>
    <property type="match status" value="1"/>
</dbReference>
<keyword evidence="3" id="KW-0804">Transcription</keyword>
<evidence type="ECO:0000256" key="2">
    <source>
        <dbReference type="ARBA" id="ARBA00023015"/>
    </source>
</evidence>
<dbReference type="OrthoDB" id="5778525at2759"/>
<dbReference type="Pfam" id="PF00010">
    <property type="entry name" value="HLH"/>
    <property type="match status" value="1"/>
</dbReference>
<gene>
    <name evidence="6" type="ORF">NCGR_LOCUS55876</name>
</gene>
<dbReference type="GO" id="GO:0046983">
    <property type="term" value="F:protein dimerization activity"/>
    <property type="evidence" value="ECO:0007669"/>
    <property type="project" value="InterPro"/>
</dbReference>
<evidence type="ECO:0000256" key="1">
    <source>
        <dbReference type="ARBA" id="ARBA00005510"/>
    </source>
</evidence>
<protein>
    <recommendedName>
        <fullName evidence="5">BHLH domain-containing protein</fullName>
    </recommendedName>
</protein>
<evidence type="ECO:0000256" key="3">
    <source>
        <dbReference type="ARBA" id="ARBA00023163"/>
    </source>
</evidence>
<comment type="caution">
    <text evidence="6">The sequence shown here is derived from an EMBL/GenBank/DDBJ whole genome shotgun (WGS) entry which is preliminary data.</text>
</comment>
<accession>A0A811RRD6</accession>
<dbReference type="AlphaFoldDB" id="A0A811RRD6"/>
<organism evidence="6 7">
    <name type="scientific">Miscanthus lutarioriparius</name>
    <dbReference type="NCBI Taxonomy" id="422564"/>
    <lineage>
        <taxon>Eukaryota</taxon>
        <taxon>Viridiplantae</taxon>
        <taxon>Streptophyta</taxon>
        <taxon>Embryophyta</taxon>
        <taxon>Tracheophyta</taxon>
        <taxon>Spermatophyta</taxon>
        <taxon>Magnoliopsida</taxon>
        <taxon>Liliopsida</taxon>
        <taxon>Poales</taxon>
        <taxon>Poaceae</taxon>
        <taxon>PACMAD clade</taxon>
        <taxon>Panicoideae</taxon>
        <taxon>Andropogonodae</taxon>
        <taxon>Andropogoneae</taxon>
        <taxon>Saccharinae</taxon>
        <taxon>Miscanthus</taxon>
    </lineage>
</organism>
<proteinExistence type="inferred from homology"/>
<sequence length="185" mass="20861">MSTVAGMHMIRLAQWRQCCYQMEMAVAAPTSGSNNSNQQQHVLSERKRREKLNDSFKALRTVLPPASKKDKASILIRARHYVTTLESRLSEIEEKNRMLVELLHHRNNGGDPGDVSSKKIEVDIDINREAFEVKETSQEFRLKIMVGSECNALDAVVSILECLKETGDVRLVSMDMGSRATTLTL</sequence>
<dbReference type="PANTHER" id="PTHR46665">
    <property type="entry name" value="TRANSCRIPTION FACTOR BHLH041-RELATED-RELATED"/>
    <property type="match status" value="1"/>
</dbReference>
<dbReference type="SMART" id="SM00353">
    <property type="entry name" value="HLH"/>
    <property type="match status" value="1"/>
</dbReference>
<evidence type="ECO:0000313" key="7">
    <source>
        <dbReference type="Proteomes" id="UP000604825"/>
    </source>
</evidence>
<feature type="region of interest" description="Disordered" evidence="4">
    <location>
        <begin position="29"/>
        <end position="48"/>
    </location>
</feature>
<evidence type="ECO:0000256" key="4">
    <source>
        <dbReference type="SAM" id="MobiDB-lite"/>
    </source>
</evidence>
<feature type="compositionally biased region" description="Polar residues" evidence="4">
    <location>
        <begin position="30"/>
        <end position="42"/>
    </location>
</feature>
<dbReference type="CDD" id="cd11393">
    <property type="entry name" value="bHLH_AtbHLH_like"/>
    <property type="match status" value="1"/>
</dbReference>
<dbReference type="Proteomes" id="UP000604825">
    <property type="component" value="Unassembled WGS sequence"/>
</dbReference>
<dbReference type="Gene3D" id="4.10.280.10">
    <property type="entry name" value="Helix-loop-helix DNA-binding domain"/>
    <property type="match status" value="1"/>
</dbReference>
<dbReference type="InterPro" id="IPR036638">
    <property type="entry name" value="HLH_DNA-bd_sf"/>
</dbReference>
<name>A0A811RRD6_9POAL</name>
<dbReference type="InterPro" id="IPR055477">
    <property type="entry name" value="DUF7049"/>
</dbReference>
<feature type="domain" description="BHLH" evidence="5">
    <location>
        <begin position="36"/>
        <end position="85"/>
    </location>
</feature>
<dbReference type="InterPro" id="IPR044658">
    <property type="entry name" value="bHLH92/bHLH041-like"/>
</dbReference>
<keyword evidence="7" id="KW-1185">Reference proteome</keyword>
<dbReference type="PANTHER" id="PTHR46665:SF8">
    <property type="entry name" value="BHLH DOMAIN-CONTAINING PROTEIN"/>
    <property type="match status" value="1"/>
</dbReference>
<evidence type="ECO:0000259" key="5">
    <source>
        <dbReference type="PROSITE" id="PS50888"/>
    </source>
</evidence>
<dbReference type="PROSITE" id="PS50888">
    <property type="entry name" value="BHLH"/>
    <property type="match status" value="1"/>
</dbReference>
<dbReference type="EMBL" id="CAJGYO010000016">
    <property type="protein sequence ID" value="CAD6272602.1"/>
    <property type="molecule type" value="Genomic_DNA"/>
</dbReference>
<comment type="similarity">
    <text evidence="1">Belongs to the bHLH protein family.</text>
</comment>
<keyword evidence="2" id="KW-0805">Transcription regulation</keyword>
<dbReference type="InterPro" id="IPR045239">
    <property type="entry name" value="bHLH95_bHLH"/>
</dbReference>